<sequence length="196" mass="22712">MDHWYKSPSRDFLDLDPEPIVGALLNGHGVGWPPALDYMVRLDPRLRVFGRALQVLSLALAGEAVKWTDVEPFEWYSRPLEVGNRLHLVEMYHRTVSAIHRRARRLWLTPPPKTTLERHLWHAQGRIFEELADMSTIHVRHFLRSCAQDLEHEPERRQVVLYVNRQQKEALLSRFRLVEGGVTGADIGEKGGNNEQ</sequence>
<comment type="caution">
    <text evidence="1">The sequence shown here is derived from an EMBL/GenBank/DDBJ whole genome shotgun (WGS) entry which is preliminary data.</text>
</comment>
<evidence type="ECO:0000313" key="1">
    <source>
        <dbReference type="EMBL" id="RSH81045.1"/>
    </source>
</evidence>
<organism evidence="1 2">
    <name type="scientific">Apiotrichum porosum</name>
    <dbReference type="NCBI Taxonomy" id="105984"/>
    <lineage>
        <taxon>Eukaryota</taxon>
        <taxon>Fungi</taxon>
        <taxon>Dikarya</taxon>
        <taxon>Basidiomycota</taxon>
        <taxon>Agaricomycotina</taxon>
        <taxon>Tremellomycetes</taxon>
        <taxon>Trichosporonales</taxon>
        <taxon>Trichosporonaceae</taxon>
        <taxon>Apiotrichum</taxon>
    </lineage>
</organism>
<keyword evidence="2" id="KW-1185">Reference proteome</keyword>
<protein>
    <submittedName>
        <fullName evidence="1">Uncharacterized protein</fullName>
    </submittedName>
</protein>
<dbReference type="GeneID" id="39593022"/>
<accession>A0A427XQE6</accession>
<name>A0A427XQE6_9TREE</name>
<reference evidence="1 2" key="1">
    <citation type="submission" date="2018-11" db="EMBL/GenBank/DDBJ databases">
        <title>Genome sequence of Apiotrichum porosum DSM 27194.</title>
        <authorList>
            <person name="Aliyu H."/>
            <person name="Gorte O."/>
            <person name="Ochsenreither K."/>
        </authorList>
    </citation>
    <scope>NUCLEOTIDE SEQUENCE [LARGE SCALE GENOMIC DNA]</scope>
    <source>
        <strain evidence="1 2">DSM 27194</strain>
    </source>
</reference>
<dbReference type="AlphaFoldDB" id="A0A427XQE6"/>
<dbReference type="RefSeq" id="XP_028475764.1">
    <property type="nucleotide sequence ID" value="XM_028623790.1"/>
</dbReference>
<dbReference type="Proteomes" id="UP000279236">
    <property type="component" value="Unassembled WGS sequence"/>
</dbReference>
<dbReference type="EMBL" id="RSCE01000007">
    <property type="protein sequence ID" value="RSH81045.1"/>
    <property type="molecule type" value="Genomic_DNA"/>
</dbReference>
<gene>
    <name evidence="1" type="ORF">EHS24_008479</name>
</gene>
<proteinExistence type="predicted"/>
<evidence type="ECO:0000313" key="2">
    <source>
        <dbReference type="Proteomes" id="UP000279236"/>
    </source>
</evidence>